<name>A0A2A6FPH8_9MICO</name>
<organism evidence="2 3">
    <name type="scientific">Candidatus Lumbricidiphila eiseniae</name>
    <dbReference type="NCBI Taxonomy" id="1969409"/>
    <lineage>
        <taxon>Bacteria</taxon>
        <taxon>Bacillati</taxon>
        <taxon>Actinomycetota</taxon>
        <taxon>Actinomycetes</taxon>
        <taxon>Micrococcales</taxon>
        <taxon>Microbacteriaceae</taxon>
        <taxon>Candidatus Lumbricidiphila</taxon>
    </lineage>
</organism>
<feature type="transmembrane region" description="Helical" evidence="1">
    <location>
        <begin position="6"/>
        <end position="21"/>
    </location>
</feature>
<dbReference type="Proteomes" id="UP000219994">
    <property type="component" value="Unassembled WGS sequence"/>
</dbReference>
<keyword evidence="1" id="KW-0472">Membrane</keyword>
<dbReference type="EMBL" id="NAEP01000050">
    <property type="protein sequence ID" value="PDQ34578.1"/>
    <property type="molecule type" value="Genomic_DNA"/>
</dbReference>
<feature type="transmembrane region" description="Helical" evidence="1">
    <location>
        <begin position="213"/>
        <end position="235"/>
    </location>
</feature>
<comment type="caution">
    <text evidence="2">The sequence shown here is derived from an EMBL/GenBank/DDBJ whole genome shotgun (WGS) entry which is preliminary data.</text>
</comment>
<gene>
    <name evidence="2" type="ORF">B5766_10320</name>
</gene>
<feature type="transmembrane region" description="Helical" evidence="1">
    <location>
        <begin position="42"/>
        <end position="62"/>
    </location>
</feature>
<keyword evidence="1" id="KW-1133">Transmembrane helix</keyword>
<proteinExistence type="predicted"/>
<evidence type="ECO:0000313" key="2">
    <source>
        <dbReference type="EMBL" id="PDQ34578.1"/>
    </source>
</evidence>
<feature type="transmembrane region" description="Helical" evidence="1">
    <location>
        <begin position="147"/>
        <end position="172"/>
    </location>
</feature>
<dbReference type="AlphaFoldDB" id="A0A2A6FPH8"/>
<accession>A0A2A6FPH8</accession>
<keyword evidence="1" id="KW-0812">Transmembrane</keyword>
<feature type="transmembrane region" description="Helical" evidence="1">
    <location>
        <begin position="114"/>
        <end position="141"/>
    </location>
</feature>
<evidence type="ECO:0000313" key="3">
    <source>
        <dbReference type="Proteomes" id="UP000219994"/>
    </source>
</evidence>
<feature type="transmembrane region" description="Helical" evidence="1">
    <location>
        <begin position="82"/>
        <end position="107"/>
    </location>
</feature>
<feature type="transmembrane region" description="Helical" evidence="1">
    <location>
        <begin position="179"/>
        <end position="201"/>
    </location>
</feature>
<evidence type="ECO:0000256" key="1">
    <source>
        <dbReference type="SAM" id="Phobius"/>
    </source>
</evidence>
<sequence>MTAVKVSVTVVCFITFLIRFRDLRRLRSSGIAHGSVYESKVALTWVTLLLTCAVLLDVDPVYGAVDAVLGGHNFANLILRGITYALFFLAATVIARAFNSMLALWLVKGVPGRVSLIVTVSVTAGSFVFGGFVFGGCIAAYDSFAGWVYALIWQIYLAYLAIALLTCLLPAVMTPGGCVVLRVSAALIAIACLLAISYVPVRINEEALDGGSVLSNILKMATVVFVSAGSLTPWVTRRLKFTKP</sequence>
<protein>
    <submittedName>
        <fullName evidence="2">Uncharacterized protein</fullName>
    </submittedName>
</protein>
<reference evidence="3" key="1">
    <citation type="submission" date="2017-03" db="EMBL/GenBank/DDBJ databases">
        <authorList>
            <person name="Lund M.B."/>
        </authorList>
    </citation>
    <scope>NUCLEOTIDE SEQUENCE [LARGE SCALE GENOMIC DNA]</scope>
</reference>